<dbReference type="EMBL" id="LANA01000001">
    <property type="protein sequence ID" value="NMN67473.1"/>
    <property type="molecule type" value="Genomic_DNA"/>
</dbReference>
<evidence type="ECO:0000313" key="1">
    <source>
        <dbReference type="EMBL" id="NMN67473.1"/>
    </source>
</evidence>
<gene>
    <name evidence="1" type="ORF">VP91_00006160</name>
</gene>
<protein>
    <submittedName>
        <fullName evidence="1">Uncharacterized protein</fullName>
    </submittedName>
</protein>
<dbReference type="Proteomes" id="UP001166004">
    <property type="component" value="Unassembled WGS sequence"/>
</dbReference>
<name>A0ABX1T357_PELUQ</name>
<evidence type="ECO:0000313" key="2">
    <source>
        <dbReference type="Proteomes" id="UP001166004"/>
    </source>
</evidence>
<accession>A0ABX1T357</accession>
<dbReference type="RefSeq" id="WP_169035967.1">
    <property type="nucleotide sequence ID" value="NZ_LANA01000001.1"/>
</dbReference>
<comment type="caution">
    <text evidence="1">The sequence shown here is derived from an EMBL/GenBank/DDBJ whole genome shotgun (WGS) entry which is preliminary data.</text>
</comment>
<keyword evidence="2" id="KW-1185">Reference proteome</keyword>
<sequence>MSIRDSNPYELKTKEDKGYFYEEKPNDYLTSDEFISYLNKKKILIDRADNLPRFANNNNIGMAKLKREGRDGSTPTIYKIPSDSKINEILEIMKNNNNSLLGRKILKQKKEKILEIFDNAPSAAEYQKKIDAAVGKEEKSKIRNEKNKECLTKTTIAKKVEEILDVSCNRKLVKSVLETKRSSKLEKLNKIVNAED</sequence>
<proteinExistence type="predicted"/>
<reference evidence="1 2" key="1">
    <citation type="submission" date="2019-07" db="EMBL/GenBank/DDBJ databases">
        <title>SAR11 Genome Evolution.</title>
        <authorList>
            <person name="Giovannoni S."/>
        </authorList>
    </citation>
    <scope>NUCLEOTIDE SEQUENCE [LARGE SCALE GENOMIC DNA]</scope>
    <source>
        <strain evidence="1 2">HTCC9565</strain>
    </source>
</reference>
<organism evidence="1 2">
    <name type="scientific">Pelagibacter ubique</name>
    <dbReference type="NCBI Taxonomy" id="198252"/>
    <lineage>
        <taxon>Bacteria</taxon>
        <taxon>Pseudomonadati</taxon>
        <taxon>Pseudomonadota</taxon>
        <taxon>Alphaproteobacteria</taxon>
        <taxon>Candidatus Pelagibacterales</taxon>
        <taxon>Candidatus Pelagibacteraceae</taxon>
        <taxon>Candidatus Pelagibacter</taxon>
    </lineage>
</organism>